<dbReference type="InterPro" id="IPR003870">
    <property type="entry name" value="DUF222"/>
</dbReference>
<dbReference type="Pfam" id="PF02720">
    <property type="entry name" value="DUF222"/>
    <property type="match status" value="1"/>
</dbReference>
<keyword evidence="3" id="KW-1185">Reference proteome</keyword>
<dbReference type="AlphaFoldDB" id="A0A5B1AG42"/>
<name>A0A5B1AG42_MYCSI</name>
<dbReference type="Proteomes" id="UP000324701">
    <property type="component" value="Unassembled WGS sequence"/>
</dbReference>
<dbReference type="OrthoDB" id="5242272at2"/>
<reference evidence="2 3" key="1">
    <citation type="submission" date="2019-09" db="EMBL/GenBank/DDBJ databases">
        <title>Report of infection by Mycobacterium simiae a patient suffering from pulmonary tuberculosis.</title>
        <authorList>
            <person name="Mohanty P.S."/>
            <person name="Bansal A.K."/>
            <person name="Singh H."/>
            <person name="Sharma S."/>
            <person name="Patil S.A."/>
            <person name="Upadhaya P."/>
            <person name="Singh P.K."/>
            <person name="Kumar D."/>
            <person name="Kumar S."/>
            <person name="Singh R.K."/>
            <person name="Chaudhary B."/>
        </authorList>
    </citation>
    <scope>NUCLEOTIDE SEQUENCE [LARGE SCALE GENOMIC DNA]</scope>
    <source>
        <strain evidence="2 3">JAL-560-SIM</strain>
    </source>
</reference>
<dbReference type="EMBL" id="VTZN01000694">
    <property type="protein sequence ID" value="KAA1234621.1"/>
    <property type="molecule type" value="Genomic_DNA"/>
</dbReference>
<evidence type="ECO:0000259" key="1">
    <source>
        <dbReference type="Pfam" id="PF02720"/>
    </source>
</evidence>
<organism evidence="2 3">
    <name type="scientific">Mycobacterium simiae</name>
    <name type="common">Mycobacterium habana</name>
    <dbReference type="NCBI Taxonomy" id="1784"/>
    <lineage>
        <taxon>Bacteria</taxon>
        <taxon>Bacillati</taxon>
        <taxon>Actinomycetota</taxon>
        <taxon>Actinomycetes</taxon>
        <taxon>Mycobacteriales</taxon>
        <taxon>Mycobacteriaceae</taxon>
        <taxon>Mycobacterium</taxon>
        <taxon>Mycobacterium simiae complex</taxon>
    </lineage>
</organism>
<sequence>WIGGDRDGISVIDGSLLTPDAHALDKRLTALADTVCAHDPRTREQRRADALGALAAGTDRLGCRCGRTDC</sequence>
<evidence type="ECO:0000313" key="2">
    <source>
        <dbReference type="EMBL" id="KAA1234621.1"/>
    </source>
</evidence>
<feature type="non-terminal residue" evidence="2">
    <location>
        <position position="70"/>
    </location>
</feature>
<accession>A0A5B1AG42</accession>
<protein>
    <submittedName>
        <fullName evidence="2">DUF222 domain-containing protein</fullName>
    </submittedName>
</protein>
<comment type="caution">
    <text evidence="2">The sequence shown here is derived from an EMBL/GenBank/DDBJ whole genome shotgun (WGS) entry which is preliminary data.</text>
</comment>
<dbReference type="RefSeq" id="WP_149656750.1">
    <property type="nucleotide sequence ID" value="NZ_VTZN01000694.1"/>
</dbReference>
<proteinExistence type="predicted"/>
<evidence type="ECO:0000313" key="3">
    <source>
        <dbReference type="Proteomes" id="UP000324701"/>
    </source>
</evidence>
<gene>
    <name evidence="2" type="ORF">F0Q45_27390</name>
</gene>
<feature type="non-terminal residue" evidence="2">
    <location>
        <position position="1"/>
    </location>
</feature>
<feature type="domain" description="DUF222" evidence="1">
    <location>
        <begin position="1"/>
        <end position="70"/>
    </location>
</feature>